<feature type="region of interest" description="Disordered" evidence="1">
    <location>
        <begin position="100"/>
        <end position="123"/>
    </location>
</feature>
<evidence type="ECO:0000313" key="2">
    <source>
        <dbReference type="EMBL" id="CAD8050996.1"/>
    </source>
</evidence>
<dbReference type="EMBL" id="CAJJDN010000005">
    <property type="protein sequence ID" value="CAD8050996.1"/>
    <property type="molecule type" value="Genomic_DNA"/>
</dbReference>
<keyword evidence="4" id="KW-1185">Reference proteome</keyword>
<protein>
    <submittedName>
        <fullName evidence="3">Uncharacterized protein</fullName>
    </submittedName>
</protein>
<reference evidence="3" key="1">
    <citation type="submission" date="2021-01" db="EMBL/GenBank/DDBJ databases">
        <authorList>
            <consortium name="Genoscope - CEA"/>
            <person name="William W."/>
        </authorList>
    </citation>
    <scope>NUCLEOTIDE SEQUENCE</scope>
</reference>
<gene>
    <name evidence="2" type="ORF">PSON_ATCC_30995.1.T0050298</name>
    <name evidence="3" type="ORF">PSON_ATCC_30995.1.T0050299</name>
</gene>
<evidence type="ECO:0000313" key="4">
    <source>
        <dbReference type="Proteomes" id="UP000692954"/>
    </source>
</evidence>
<accession>A0A8S1K6J1</accession>
<dbReference type="AlphaFoldDB" id="A0A8S1K6J1"/>
<sequence>MNEQKKRMEKQKNNRCRLLHKVYALKQEAPFFNISFKTRVQNMIKQIQSFQNERRRCKSEFENQFPQILRLNPVSKPQNVAPTNLRLNTIRTTSRQSNFIIDGANQKGKQPKQASLDQNRRFSSDPLRFNSKIKTQIQTFILKDTIPIKDRQMKIEKQTQLEYNLFENISSWSRKTSESIL</sequence>
<dbReference type="EMBL" id="CAJJDN010000005">
    <property type="protein sequence ID" value="CAD8050998.1"/>
    <property type="molecule type" value="Genomic_DNA"/>
</dbReference>
<dbReference type="Proteomes" id="UP000692954">
    <property type="component" value="Unassembled WGS sequence"/>
</dbReference>
<comment type="caution">
    <text evidence="3">The sequence shown here is derived from an EMBL/GenBank/DDBJ whole genome shotgun (WGS) entry which is preliminary data.</text>
</comment>
<proteinExistence type="predicted"/>
<organism evidence="3 4">
    <name type="scientific">Paramecium sonneborni</name>
    <dbReference type="NCBI Taxonomy" id="65129"/>
    <lineage>
        <taxon>Eukaryota</taxon>
        <taxon>Sar</taxon>
        <taxon>Alveolata</taxon>
        <taxon>Ciliophora</taxon>
        <taxon>Intramacronucleata</taxon>
        <taxon>Oligohymenophorea</taxon>
        <taxon>Peniculida</taxon>
        <taxon>Parameciidae</taxon>
        <taxon>Paramecium</taxon>
    </lineage>
</organism>
<name>A0A8S1K6J1_9CILI</name>
<evidence type="ECO:0000256" key="1">
    <source>
        <dbReference type="SAM" id="MobiDB-lite"/>
    </source>
</evidence>
<evidence type="ECO:0000313" key="3">
    <source>
        <dbReference type="EMBL" id="CAD8050998.1"/>
    </source>
</evidence>